<sequence length="286" mass="33936">MKVRDEKLKAIIDWSKNNRDIRAVLLTSSLVNPLAPVDDFSDLDIELIFENNAKYISDNTWTENFGNPIAMVEEDETYFEGKHAMKMVLYADYVKVDFKLYSKPEFLLDAKKNELHEDWDIGYKVLVDKEGLTNSLKKPTHQIFIIKKPTEKKFKQVLNDFWWDIAHTAKCIIRDDLFYTKFMTENNIRTDYLIPLIEWYISSEHNWNITTNKYGRLFKKYLTTDLWETIEQTFSGSKKNDNWDALFAMADLVSKIGTELSKKLNYDYPKKLEKDIRKYLDELKTK</sequence>
<proteinExistence type="predicted"/>
<evidence type="ECO:0000313" key="2">
    <source>
        <dbReference type="Proteomes" id="UP000197587"/>
    </source>
</evidence>
<protein>
    <submittedName>
        <fullName evidence="1">Aminoglycoside 6-adenylyltransferase</fullName>
    </submittedName>
</protein>
<dbReference type="Proteomes" id="UP000197587">
    <property type="component" value="Unassembled WGS sequence"/>
</dbReference>
<dbReference type="EMBL" id="JASZ02000033">
    <property type="protein sequence ID" value="OWK97281.1"/>
    <property type="molecule type" value="Genomic_DNA"/>
</dbReference>
<organism evidence="1 2">
    <name type="scientific">Kaistella haifensis DSM 19056</name>
    <dbReference type="NCBI Taxonomy" id="1450526"/>
    <lineage>
        <taxon>Bacteria</taxon>
        <taxon>Pseudomonadati</taxon>
        <taxon>Bacteroidota</taxon>
        <taxon>Flavobacteriia</taxon>
        <taxon>Flavobacteriales</taxon>
        <taxon>Weeksellaceae</taxon>
        <taxon>Chryseobacterium group</taxon>
        <taxon>Kaistella</taxon>
    </lineage>
</organism>
<dbReference type="AlphaFoldDB" id="A0A246B7C5"/>
<accession>A0A246B7C5</accession>
<dbReference type="InterPro" id="IPR043519">
    <property type="entry name" value="NT_sf"/>
</dbReference>
<gene>
    <name evidence="1" type="ORF">AP75_12205</name>
</gene>
<dbReference type="NCBIfam" id="NF033387">
    <property type="entry name" value="ANT_6_aadS"/>
    <property type="match status" value="1"/>
</dbReference>
<reference evidence="1 2" key="1">
    <citation type="submission" date="2014-01" db="EMBL/GenBank/DDBJ databases">
        <authorList>
            <consortium name="Genome Consortium for Active Teaching"/>
            <person name="Sontag T.C."/>
            <person name="Newman J.D."/>
        </authorList>
    </citation>
    <scope>NUCLEOTIDE SEQUENCE [LARGE SCALE GENOMIC DNA]</scope>
    <source>
        <strain evidence="1 2">DSM 19056</strain>
    </source>
</reference>
<dbReference type="SUPFAM" id="SSF81631">
    <property type="entry name" value="PAP/OAS1 substrate-binding domain"/>
    <property type="match status" value="1"/>
</dbReference>
<dbReference type="InterPro" id="IPR007530">
    <property type="entry name" value="Aminoglycoside_adenylylTfrase"/>
</dbReference>
<comment type="caution">
    <text evidence="1">The sequence shown here is derived from an EMBL/GenBank/DDBJ whole genome shotgun (WGS) entry which is preliminary data.</text>
</comment>
<evidence type="ECO:0000313" key="1">
    <source>
        <dbReference type="EMBL" id="OWK97281.1"/>
    </source>
</evidence>
<dbReference type="Gene3D" id="3.30.460.10">
    <property type="entry name" value="Beta Polymerase, domain 2"/>
    <property type="match status" value="1"/>
</dbReference>
<name>A0A246B7C5_9FLAO</name>
<keyword evidence="2" id="KW-1185">Reference proteome</keyword>
<reference evidence="1 2" key="2">
    <citation type="submission" date="2017-05" db="EMBL/GenBank/DDBJ databases">
        <title>Genome of Chryseobacterium haifense.</title>
        <authorList>
            <person name="Newman J.D."/>
        </authorList>
    </citation>
    <scope>NUCLEOTIDE SEQUENCE [LARGE SCALE GENOMIC DNA]</scope>
    <source>
        <strain evidence="1 2">DSM 19056</strain>
    </source>
</reference>
<keyword evidence="1" id="KW-0548">Nucleotidyltransferase</keyword>
<dbReference type="GO" id="GO:0016779">
    <property type="term" value="F:nucleotidyltransferase activity"/>
    <property type="evidence" value="ECO:0007669"/>
    <property type="project" value="UniProtKB-KW"/>
</dbReference>
<dbReference type="Pfam" id="PF04439">
    <property type="entry name" value="Adenyl_transf"/>
    <property type="match status" value="1"/>
</dbReference>
<dbReference type="RefSeq" id="WP_025069680.1">
    <property type="nucleotide sequence ID" value="NZ_JASZ02000033.1"/>
</dbReference>
<dbReference type="Gene3D" id="1.20.120.330">
    <property type="entry name" value="Nucleotidyltransferases domain 2"/>
    <property type="match status" value="1"/>
</dbReference>
<dbReference type="SUPFAM" id="SSF81301">
    <property type="entry name" value="Nucleotidyltransferase"/>
    <property type="match status" value="1"/>
</dbReference>
<keyword evidence="1" id="KW-0808">Transferase</keyword>